<dbReference type="PANTHER" id="PTHR12696">
    <property type="entry name" value="TIP120"/>
    <property type="match status" value="1"/>
</dbReference>
<dbReference type="Pfam" id="PF25782">
    <property type="entry name" value="TPR_CAND1"/>
    <property type="match status" value="1"/>
</dbReference>
<evidence type="ECO:0000256" key="5">
    <source>
        <dbReference type="SAM" id="MobiDB-lite"/>
    </source>
</evidence>
<evidence type="ECO:0000256" key="2">
    <source>
        <dbReference type="ARBA" id="ARBA00022737"/>
    </source>
</evidence>
<feature type="compositionally biased region" description="Polar residues" evidence="5">
    <location>
        <begin position="1529"/>
        <end position="1550"/>
    </location>
</feature>
<feature type="compositionally biased region" description="Low complexity" evidence="5">
    <location>
        <begin position="1768"/>
        <end position="1778"/>
    </location>
</feature>
<feature type="compositionally biased region" description="Basic and acidic residues" evidence="5">
    <location>
        <begin position="1027"/>
        <end position="1042"/>
    </location>
</feature>
<feature type="compositionally biased region" description="Low complexity" evidence="5">
    <location>
        <begin position="689"/>
        <end position="700"/>
    </location>
</feature>
<dbReference type="Proteomes" id="UP000008909">
    <property type="component" value="Unassembled WGS sequence"/>
</dbReference>
<feature type="region of interest" description="Disordered" evidence="5">
    <location>
        <begin position="796"/>
        <end position="854"/>
    </location>
</feature>
<feature type="compositionally biased region" description="Low complexity" evidence="5">
    <location>
        <begin position="653"/>
        <end position="665"/>
    </location>
</feature>
<feature type="region of interest" description="Disordered" evidence="5">
    <location>
        <begin position="891"/>
        <end position="1004"/>
    </location>
</feature>
<organism evidence="7 8">
    <name type="scientific">Clonorchis sinensis</name>
    <name type="common">Chinese liver fluke</name>
    <dbReference type="NCBI Taxonomy" id="79923"/>
    <lineage>
        <taxon>Eukaryota</taxon>
        <taxon>Metazoa</taxon>
        <taxon>Spiralia</taxon>
        <taxon>Lophotrochozoa</taxon>
        <taxon>Platyhelminthes</taxon>
        <taxon>Trematoda</taxon>
        <taxon>Digenea</taxon>
        <taxon>Opisthorchiida</taxon>
        <taxon>Opisthorchiata</taxon>
        <taxon>Opisthorchiidae</taxon>
        <taxon>Clonorchis</taxon>
    </lineage>
</organism>
<feature type="compositionally biased region" description="Low complexity" evidence="5">
    <location>
        <begin position="840"/>
        <end position="852"/>
    </location>
</feature>
<keyword evidence="8" id="KW-1185">Reference proteome</keyword>
<evidence type="ECO:0000313" key="8">
    <source>
        <dbReference type="Proteomes" id="UP000008909"/>
    </source>
</evidence>
<accession>G7Y3D9</accession>
<evidence type="ECO:0000259" key="6">
    <source>
        <dbReference type="PROSITE" id="PS51038"/>
    </source>
</evidence>
<dbReference type="InterPro" id="IPR016024">
    <property type="entry name" value="ARM-type_fold"/>
</dbReference>
<dbReference type="EMBL" id="DF142840">
    <property type="protein sequence ID" value="GAA47476.1"/>
    <property type="molecule type" value="Genomic_DNA"/>
</dbReference>
<feature type="region of interest" description="Disordered" evidence="5">
    <location>
        <begin position="17"/>
        <end position="97"/>
    </location>
</feature>
<evidence type="ECO:0000256" key="3">
    <source>
        <dbReference type="ARBA" id="ARBA00022786"/>
    </source>
</evidence>
<feature type="compositionally biased region" description="Basic and acidic residues" evidence="5">
    <location>
        <begin position="309"/>
        <end position="320"/>
    </location>
</feature>
<feature type="region of interest" description="Disordered" evidence="5">
    <location>
        <begin position="366"/>
        <end position="385"/>
    </location>
</feature>
<evidence type="ECO:0000256" key="1">
    <source>
        <dbReference type="ARBA" id="ARBA00007657"/>
    </source>
</evidence>
<feature type="region of interest" description="Disordered" evidence="5">
    <location>
        <begin position="1507"/>
        <end position="1579"/>
    </location>
</feature>
<feature type="compositionally biased region" description="Polar residues" evidence="5">
    <location>
        <begin position="1244"/>
        <end position="1258"/>
    </location>
</feature>
<feature type="repeat" description="HEAT" evidence="4">
    <location>
        <begin position="1950"/>
        <end position="1988"/>
    </location>
</feature>
<evidence type="ECO:0000256" key="4">
    <source>
        <dbReference type="PROSITE-ProRule" id="PRU00103"/>
    </source>
</evidence>
<keyword evidence="3" id="KW-0833">Ubl conjugation pathway</keyword>
<feature type="compositionally biased region" description="Polar residues" evidence="5">
    <location>
        <begin position="1707"/>
        <end position="1720"/>
    </location>
</feature>
<feature type="compositionally biased region" description="Low complexity" evidence="5">
    <location>
        <begin position="1559"/>
        <end position="1571"/>
    </location>
</feature>
<feature type="domain" description="BAH" evidence="6">
    <location>
        <begin position="110"/>
        <end position="246"/>
    </location>
</feature>
<feature type="compositionally biased region" description="Low complexity" evidence="5">
    <location>
        <begin position="72"/>
        <end position="90"/>
    </location>
</feature>
<feature type="region of interest" description="Disordered" evidence="5">
    <location>
        <begin position="501"/>
        <end position="576"/>
    </location>
</feature>
<feature type="region of interest" description="Disordered" evidence="5">
    <location>
        <begin position="1240"/>
        <end position="1269"/>
    </location>
</feature>
<feature type="compositionally biased region" description="Low complexity" evidence="5">
    <location>
        <begin position="891"/>
        <end position="909"/>
    </location>
</feature>
<dbReference type="InterPro" id="IPR013932">
    <property type="entry name" value="TATA-bd_TIP120"/>
</dbReference>
<dbReference type="InterPro" id="IPR039852">
    <property type="entry name" value="CAND1/CAND2"/>
</dbReference>
<dbReference type="GO" id="GO:0010265">
    <property type="term" value="P:SCF complex assembly"/>
    <property type="evidence" value="ECO:0007669"/>
    <property type="project" value="InterPro"/>
</dbReference>
<feature type="region of interest" description="Disordered" evidence="5">
    <location>
        <begin position="1292"/>
        <end position="1331"/>
    </location>
</feature>
<feature type="compositionally biased region" description="Basic and acidic residues" evidence="5">
    <location>
        <begin position="822"/>
        <end position="837"/>
    </location>
</feature>
<feature type="region of interest" description="Disordered" evidence="5">
    <location>
        <begin position="652"/>
        <end position="712"/>
    </location>
</feature>
<dbReference type="Pfam" id="PF01426">
    <property type="entry name" value="BAH"/>
    <property type="match status" value="1"/>
</dbReference>
<keyword evidence="2" id="KW-0677">Repeat</keyword>
<dbReference type="SMART" id="SM00439">
    <property type="entry name" value="BAH"/>
    <property type="match status" value="1"/>
</dbReference>
<dbReference type="InterPro" id="IPR021133">
    <property type="entry name" value="HEAT_type_2"/>
</dbReference>
<dbReference type="Gene3D" id="2.30.30.490">
    <property type="match status" value="1"/>
</dbReference>
<feature type="region of interest" description="Disordered" evidence="5">
    <location>
        <begin position="1018"/>
        <end position="1052"/>
    </location>
</feature>
<feature type="region of interest" description="Disordered" evidence="5">
    <location>
        <begin position="1707"/>
        <end position="1779"/>
    </location>
</feature>
<feature type="compositionally biased region" description="Polar residues" evidence="5">
    <location>
        <begin position="1308"/>
        <end position="1331"/>
    </location>
</feature>
<comment type="similarity">
    <text evidence="1">Belongs to the CAND family.</text>
</comment>
<feature type="region of interest" description="Disordered" evidence="5">
    <location>
        <begin position="1142"/>
        <end position="1172"/>
    </location>
</feature>
<dbReference type="PROSITE" id="PS50077">
    <property type="entry name" value="HEAT_REPEAT"/>
    <property type="match status" value="1"/>
</dbReference>
<feature type="region of interest" description="Disordered" evidence="5">
    <location>
        <begin position="2176"/>
        <end position="2198"/>
    </location>
</feature>
<feature type="region of interest" description="Disordered" evidence="5">
    <location>
        <begin position="290"/>
        <end position="324"/>
    </location>
</feature>
<dbReference type="PROSITE" id="PS51038">
    <property type="entry name" value="BAH"/>
    <property type="match status" value="1"/>
</dbReference>
<feature type="compositionally biased region" description="Polar residues" evidence="5">
    <location>
        <begin position="501"/>
        <end position="517"/>
    </location>
</feature>
<reference key="2">
    <citation type="submission" date="2011-10" db="EMBL/GenBank/DDBJ databases">
        <title>The genome and transcriptome sequence of Clonorchis sinensis provide insights into the carcinogenic liver fluke.</title>
        <authorList>
            <person name="Wang X."/>
            <person name="Huang Y."/>
            <person name="Chen W."/>
            <person name="Liu H."/>
            <person name="Guo L."/>
            <person name="Chen Y."/>
            <person name="Luo F."/>
            <person name="Zhou W."/>
            <person name="Sun J."/>
            <person name="Mao Q."/>
            <person name="Liang P."/>
            <person name="Zhou C."/>
            <person name="Tian Y."/>
            <person name="Men J."/>
            <person name="Lv X."/>
            <person name="Huang L."/>
            <person name="Zhou J."/>
            <person name="Hu Y."/>
            <person name="Li R."/>
            <person name="Zhang F."/>
            <person name="Lei H."/>
            <person name="Li X."/>
            <person name="Hu X."/>
            <person name="Liang C."/>
            <person name="Xu J."/>
            <person name="Wu Z."/>
            <person name="Yu X."/>
        </authorList>
    </citation>
    <scope>NUCLEOTIDE SEQUENCE</scope>
    <source>
        <strain>Henan</strain>
    </source>
</reference>
<dbReference type="InterPro" id="IPR011989">
    <property type="entry name" value="ARM-like"/>
</dbReference>
<feature type="compositionally biased region" description="Basic and acidic residues" evidence="5">
    <location>
        <begin position="550"/>
        <end position="560"/>
    </location>
</feature>
<dbReference type="Gene3D" id="1.25.10.10">
    <property type="entry name" value="Leucine-rich Repeat Variant"/>
    <property type="match status" value="2"/>
</dbReference>
<evidence type="ECO:0000313" key="7">
    <source>
        <dbReference type="EMBL" id="GAA47476.1"/>
    </source>
</evidence>
<dbReference type="GO" id="GO:0003682">
    <property type="term" value="F:chromatin binding"/>
    <property type="evidence" value="ECO:0007669"/>
    <property type="project" value="InterPro"/>
</dbReference>
<protein>
    <submittedName>
        <fullName evidence="7">Cullin-associated NEDD8-dissociated protein 2</fullName>
    </submittedName>
</protein>
<dbReference type="InterPro" id="IPR043151">
    <property type="entry name" value="BAH_sf"/>
</dbReference>
<reference evidence="7" key="1">
    <citation type="journal article" date="2011" name="Genome Biol.">
        <title>The draft genome of the carcinogenic human liver fluke Clonorchis sinensis.</title>
        <authorList>
            <person name="Wang X."/>
            <person name="Chen W."/>
            <person name="Huang Y."/>
            <person name="Sun J."/>
            <person name="Men J."/>
            <person name="Liu H."/>
            <person name="Luo F."/>
            <person name="Guo L."/>
            <person name="Lv X."/>
            <person name="Deng C."/>
            <person name="Zhou C."/>
            <person name="Fan Y."/>
            <person name="Li X."/>
            <person name="Huang L."/>
            <person name="Hu Y."/>
            <person name="Liang C."/>
            <person name="Hu X."/>
            <person name="Xu J."/>
            <person name="Yu X."/>
        </authorList>
    </citation>
    <scope>NUCLEOTIDE SEQUENCE [LARGE SCALE GENOMIC DNA]</scope>
    <source>
        <strain evidence="7">Henan</strain>
    </source>
</reference>
<proteinExistence type="inferred from homology"/>
<gene>
    <name evidence="7" type="ORF">CLF_100411</name>
</gene>
<feature type="compositionally biased region" description="Basic and acidic residues" evidence="5">
    <location>
        <begin position="1158"/>
        <end position="1167"/>
    </location>
</feature>
<dbReference type="InterPro" id="IPR001025">
    <property type="entry name" value="BAH_dom"/>
</dbReference>
<feature type="compositionally biased region" description="Polar residues" evidence="5">
    <location>
        <begin position="965"/>
        <end position="1004"/>
    </location>
</feature>
<dbReference type="SUPFAM" id="SSF48371">
    <property type="entry name" value="ARM repeat"/>
    <property type="match status" value="1"/>
</dbReference>
<feature type="compositionally biased region" description="Acidic residues" evidence="5">
    <location>
        <begin position="1043"/>
        <end position="1052"/>
    </location>
</feature>
<name>G7Y3D9_CLOSI</name>
<sequence>MTDCAFLPSTCDANYHDEATPPNLSNTDPAVQTDYHPVETESTKGAGEPVESNGDYNLEVPLRRSKRGKGKGTNSTASATAAAGANTGATNGSGGGVAEERVSSCLVNGTEYQTGNFVYYEEPDFEYFTIGLIEEIKFSRRDKFAITVKCFYRTHDIPESSKQCILERELFHSPSNSLRKAEVLSRELFVSEVQETIASKQLRGRCKVSHLQDLRTALNTFSPDEEDCFFYVFAYNPETRRLMHTRAEIRVGHAFQANIPRFRHLPPATYHPHPHRLRCGRRCRFLHNSHGHYPRRSKVPRVPPGGLLDESKPELDERTHSPTAAASVTEVPHNMEECISQKHPQTVEEQCKLEDADLDTDVPKSPPALENFSSVRHGEDSPSLERLHPHRHTVAESPVRKLLSRRRRARRFETLTWRPHGLAKRLSAANNLNASEVNHLFNGDIVDEPLKTYLDAVRSMDTPRHWTADQVRLFAYALRVHGKDFFAIQRDFFGGRASAVTTTPSTQLGHAGTGNTPSSGRLRGRGRRRAGVSGVGCNHKVKADEEEMMTDLKTEDHPQAGEESDQGLSNDATGDNKPVKTVKELIAFYYYWKRKGAASAASPSMLVTTNHQGGLTGAAVNFAAAVACANADGQSVLGNGANLNGVVSQISSQQPQQLQQQQQPLTGVGGKRRKPTTSRGNAPRASTPASELSESACASLPDSETDGPPEAYETSDYSVIAKDDKDSLFEVASNKLAGSEQDLPPSGRLRRRLCRNCAKELPSPTDTLQPTGVGQLRFLCHACRNHLQKYGELKSTSLASYPPPQLHSEVSHPPSSCVETTDEGKLSIDHTATEDPTHGSPVSPVASPVSCSRHSWNPDAQTSSLYSSTYSLCHSSPCSTALDSEEYFSSSSSMESDCSSPSSGSRASSDTGPETFGKDSEGRTLRKRSKRPRYESYPHTSTHSKMPCVTHPQVKESSEVANAGVSGTATPPVTKTSPSWPPANSTTGEESHTSPLQVTITTSQWSLPDTKKQYSEYTVDNSASHLPKVEVRARPSPMHHEVEGDDAGDAESETEVELMAHVSSLTPCLRQIHRSTWSRLVRIWDRSVTVRVPSDTSRTLFNAGSCSRTDVIYDGRGLTEEELAVARHELYSRHLETAVGPGALSIGSGGKTDAAAEPSKHQSRPSESHGSLSCSFAISNSGVHDSTALNLSARTLYSSPTQRLAPPCSRASSYDGSALLGQHSSVQSSAASFKNPSAYLPAARTSTTPNQPSGNNVTPAPYDPSPTQQQIQAAYEQAMLLAAAATQHHYQQAKLTGQQSREAHQQSHRQFVASTSAHSPRPSSTHTSNAKVSAAQLSARLGAAAGTFYPPALVTSTLNLVSPTGGRPITAGHVSSQSFPPTFLSPTLLNSLGAGGHVPTLPHTPGYPSFVNPAVNTPGEALWKNHDALQLQLTMMGLLPPTTPPDPALLYGSMDPRETEAFRLLMAEKFTHLRYPPANLSANDQQDFLTTATEMLLRARANLGTGGGTFGDNSNGHTNPVLYPPPPISNTGAMTSAVNSISTRPTASVQSPHYRHSSGSHPSSYSRHPSGLASSQDSHVQLSLPNFNLAPPTAHLGLNTTASRHSSLASALTTSYLSPALAASTSSAHSRLPTSTTIANSSVSSASFSRQSSSISAAQQLQEQMFNAAKLAMLAANMQSDPSKAFTFAAALAELAAHEKAQNQSTVTLSHLGNQPSKPTGMSLPPFDMRIPATGGGNSNSTGAHPDRLGSASPFRRRSSGPFGGITSGSPSPSLLPSQTACGLPPISRPLVGALTNQSRMMSSPAVTTPSNRFSTATPLPIPNMTPNFANVFNPGHIPSPSQLAQLSQLTHSAGLAPGLGLQMVSTDTDYRFMGINDLINELQADSLRLGPLTNKVKEQLVSAIVKDLIVTMDKGSDEQLRGVCSIGLKTVINSLPATNDARAIMNECLVPLMHMAVSHTDDNVRIEACEVLGELINHLGNRLTAHHRDLLDCMLCNLSSQQNTLRKRATQALGGLAWIVSPDLLASLFVYLLSRLRNASLFVSSSGKGLSDEQVTAMVTDHPLLQRPLLIDQLKQSASSELVKTMLQCLNLISRQLLRTPQQIQPVTQLLAWILQQPGSAGAVDMDDVHELAIQSLETVVRCCPRVILPNLPELVALLCDRLQYDPNYDYNVGEDDMTVDNSDSEGEDEEADYSDDEDYSWKVRRAAARALEAVVLTYPEKTADFYQSIAPLLIKRFNDHEEPVRSNIFSCFATLLRQTRITPSASSVPFHSQPKVIESYNYQHMNYSQLHTRTTSPDCSISHACLHELAAQLKDPESAQSRLLALLPTICQAIQRQASVTSRRAAASRGTPGIQHVAFMLNRDLALALPGHLGEHLNSIFTLIHTYSQDPTTNNTVKIDMVNLVVLLLGTHNPVCFKSNLNLLVQLALWAMHDPFYRVALEGLELTQLLSCYLRQLGQEGQTQTLLVPLYTLLEANDRDLELKEKAVTSAAVFINQLGDLIGADRLEQCLEVLYRRLTNELTRLTTVRAIHIISVSPFTLNLRQFLPKASDELATFLSKNDRLLRLATLRCLYTIWSKHPGLVGPHCLDTVFEVLPKLLTSEQDQLAIHLVSLLLESFSADHNGLDDRITQFITTNAFVQPVIGLAHSPLLRGQALGAMLRLMRAIGRRAIRNGQEQGGIMTLFLSRLLAPLNGSGLLVVSGSTSSVLLHRDALPSLAQCVAELLAELPTVSSSGKAASSVASVGVAVDRLIAAVRNADSSVTQIYLNLLILGELGRKVCLLMASSGLPEEGTRLVVAECLGRLILVSPRDLINRLRRQLTSPEASCPLVRCTLVTAIRSILIATDLDTNSHHPMLSGQSRLDSFDWATIGLLPSGLLLSTVASSPLQQHESDDPEKTTRTAVLLEVDSILRSEQPPPLLDFLSRLADPDILVRRASLMALNTAAHHRPGLVRPLLNMPLDLSGHVTTLLKLLYGETVVRPELIREVEMGPFKRKEDDGLDLRKCAFECMFTLLENCLDKLVMSDFLDPLIKGLKDHTDIQLLSYQILQHVACVRPLEIAAKMEALSVPLKAVLLSKPKEDWVKQELEKQQELSRAAVAAIVQFKSIENIDKNRSYLDLLRTIETEPALKSMYTTMAAQDTPASFSRKIPGTAPSYAYNP</sequence>
<feature type="compositionally biased region" description="Basic residues" evidence="5">
    <location>
        <begin position="290"/>
        <end position="299"/>
    </location>
</feature>
<dbReference type="Pfam" id="PF08623">
    <property type="entry name" value="TIP120"/>
    <property type="match status" value="1"/>
</dbReference>
<feature type="compositionally biased region" description="Basic and acidic residues" evidence="5">
    <location>
        <begin position="376"/>
        <end position="385"/>
    </location>
</feature>